<dbReference type="EMBL" id="BARS01022594">
    <property type="protein sequence ID" value="GAG01837.1"/>
    <property type="molecule type" value="Genomic_DNA"/>
</dbReference>
<proteinExistence type="predicted"/>
<evidence type="ECO:0000313" key="1">
    <source>
        <dbReference type="EMBL" id="GAG01837.1"/>
    </source>
</evidence>
<protein>
    <recommendedName>
        <fullName evidence="2">Cytidyltransferase-like domain-containing protein</fullName>
    </recommendedName>
</protein>
<sequence length="36" mass="4026">EIIQIPFVLAKDGIPISSTRIKNKEVDSEGTIIERD</sequence>
<gene>
    <name evidence="1" type="ORF">S01H1_36104</name>
</gene>
<accession>X0URG5</accession>
<reference evidence="1" key="1">
    <citation type="journal article" date="2014" name="Front. Microbiol.">
        <title>High frequency of phylogenetically diverse reductive dehalogenase-homologous genes in deep subseafloor sedimentary metagenomes.</title>
        <authorList>
            <person name="Kawai M."/>
            <person name="Futagami T."/>
            <person name="Toyoda A."/>
            <person name="Takaki Y."/>
            <person name="Nishi S."/>
            <person name="Hori S."/>
            <person name="Arai W."/>
            <person name="Tsubouchi T."/>
            <person name="Morono Y."/>
            <person name="Uchiyama I."/>
            <person name="Ito T."/>
            <person name="Fujiyama A."/>
            <person name="Inagaki F."/>
            <person name="Takami H."/>
        </authorList>
    </citation>
    <scope>NUCLEOTIDE SEQUENCE</scope>
    <source>
        <strain evidence="1">Expedition CK06-06</strain>
    </source>
</reference>
<organism evidence="1">
    <name type="scientific">marine sediment metagenome</name>
    <dbReference type="NCBI Taxonomy" id="412755"/>
    <lineage>
        <taxon>unclassified sequences</taxon>
        <taxon>metagenomes</taxon>
        <taxon>ecological metagenomes</taxon>
    </lineage>
</organism>
<evidence type="ECO:0008006" key="2">
    <source>
        <dbReference type="Google" id="ProtNLM"/>
    </source>
</evidence>
<dbReference type="AlphaFoldDB" id="X0URG5"/>
<comment type="caution">
    <text evidence="1">The sequence shown here is derived from an EMBL/GenBank/DDBJ whole genome shotgun (WGS) entry which is preliminary data.</text>
</comment>
<feature type="non-terminal residue" evidence="1">
    <location>
        <position position="1"/>
    </location>
</feature>
<name>X0URG5_9ZZZZ</name>